<evidence type="ECO:0000259" key="7">
    <source>
        <dbReference type="PROSITE" id="PS50863"/>
    </source>
</evidence>
<dbReference type="GO" id="GO:0003677">
    <property type="term" value="F:DNA binding"/>
    <property type="evidence" value="ECO:0007669"/>
    <property type="project" value="UniProtKB-KW"/>
</dbReference>
<evidence type="ECO:0000256" key="4">
    <source>
        <dbReference type="ARBA" id="ARBA00023163"/>
    </source>
</evidence>
<dbReference type="OrthoDB" id="590488at2759"/>
<evidence type="ECO:0000256" key="1">
    <source>
        <dbReference type="ARBA" id="ARBA00004123"/>
    </source>
</evidence>
<dbReference type="AlphaFoldDB" id="A0A8B8MHH1"/>
<accession>A0A8B8MHH1</accession>
<dbReference type="RefSeq" id="XP_027368166.1">
    <property type="nucleotide sequence ID" value="XM_027512365.1"/>
</dbReference>
<feature type="region of interest" description="Disordered" evidence="6">
    <location>
        <begin position="235"/>
        <end position="256"/>
    </location>
</feature>
<gene>
    <name evidence="9" type="primary">LOC113874144</name>
</gene>
<dbReference type="GO" id="GO:0005634">
    <property type="term" value="C:nucleus"/>
    <property type="evidence" value="ECO:0007669"/>
    <property type="project" value="UniProtKB-SubCell"/>
</dbReference>
<dbReference type="SMART" id="SM01019">
    <property type="entry name" value="B3"/>
    <property type="match status" value="2"/>
</dbReference>
<feature type="domain" description="TF-B3" evidence="7">
    <location>
        <begin position="303"/>
        <end position="401"/>
    </location>
</feature>
<dbReference type="SUPFAM" id="SSF101936">
    <property type="entry name" value="DNA-binding pseudobarrel domain"/>
    <property type="match status" value="2"/>
</dbReference>
<name>A0A8B8MHH1_ABRPR</name>
<keyword evidence="3" id="KW-0238">DNA-binding</keyword>
<feature type="domain" description="TF-B3" evidence="7">
    <location>
        <begin position="23"/>
        <end position="116"/>
    </location>
</feature>
<evidence type="ECO:0000256" key="6">
    <source>
        <dbReference type="SAM" id="MobiDB-lite"/>
    </source>
</evidence>
<dbReference type="InterPro" id="IPR044837">
    <property type="entry name" value="REM16-like"/>
</dbReference>
<dbReference type="Proteomes" id="UP000694853">
    <property type="component" value="Unplaced"/>
</dbReference>
<evidence type="ECO:0000256" key="5">
    <source>
        <dbReference type="ARBA" id="ARBA00023242"/>
    </source>
</evidence>
<dbReference type="PROSITE" id="PS50863">
    <property type="entry name" value="B3"/>
    <property type="match status" value="2"/>
</dbReference>
<evidence type="ECO:0000256" key="3">
    <source>
        <dbReference type="ARBA" id="ARBA00023125"/>
    </source>
</evidence>
<keyword evidence="2" id="KW-0805">Transcription regulation</keyword>
<keyword evidence="8" id="KW-1185">Reference proteome</keyword>
<dbReference type="GeneID" id="113874144"/>
<organism evidence="8 9">
    <name type="scientific">Abrus precatorius</name>
    <name type="common">Indian licorice</name>
    <name type="synonym">Glycine abrus</name>
    <dbReference type="NCBI Taxonomy" id="3816"/>
    <lineage>
        <taxon>Eukaryota</taxon>
        <taxon>Viridiplantae</taxon>
        <taxon>Streptophyta</taxon>
        <taxon>Embryophyta</taxon>
        <taxon>Tracheophyta</taxon>
        <taxon>Spermatophyta</taxon>
        <taxon>Magnoliopsida</taxon>
        <taxon>eudicotyledons</taxon>
        <taxon>Gunneridae</taxon>
        <taxon>Pentapetalae</taxon>
        <taxon>rosids</taxon>
        <taxon>fabids</taxon>
        <taxon>Fabales</taxon>
        <taxon>Fabaceae</taxon>
        <taxon>Papilionoideae</taxon>
        <taxon>50 kb inversion clade</taxon>
        <taxon>NPAAA clade</taxon>
        <taxon>indigoferoid/millettioid clade</taxon>
        <taxon>Abreae</taxon>
        <taxon>Abrus</taxon>
    </lineage>
</organism>
<dbReference type="InterPro" id="IPR003340">
    <property type="entry name" value="B3_DNA-bd"/>
</dbReference>
<dbReference type="Gene3D" id="2.40.330.10">
    <property type="entry name" value="DNA-binding pseudobarrel domain"/>
    <property type="match status" value="2"/>
</dbReference>
<evidence type="ECO:0000256" key="2">
    <source>
        <dbReference type="ARBA" id="ARBA00023015"/>
    </source>
</evidence>
<feature type="region of interest" description="Disordered" evidence="6">
    <location>
        <begin position="169"/>
        <end position="188"/>
    </location>
</feature>
<keyword evidence="4" id="KW-0804">Transcription</keyword>
<evidence type="ECO:0000313" key="9">
    <source>
        <dbReference type="RefSeq" id="XP_027368166.1"/>
    </source>
</evidence>
<sequence length="429" mass="47894">MGSSNCNGCRSWVDDIYWTHFQFLHFVQFLRAGYDQGLALPKAFSDNLKKKLPENVFLKGPGGVVWNVGLTTRDDTLYFTHGWQQFVKDHALKENDFLVFKYNGESQFEVLIFDGGSFCEKAGSYFVRKCGHTEVTEQGGGCLENRRHSDNSQEEVNTPSNADVECASPDKSMHINGTEEPVVVPSQSPSEKILNAGVESACHEQFMANGVTKSESVPPKPTNKRIRNHVSAVKRIQTKRRGRPPKTSSSHERTLNLLAESEPVSVGSSGKSEIFTSNRRPVTENEIKNTLQLAQAACTNNSLLIVMRPTHVYKRFYLSLQLKWMAQLTPSGSQELILRMGMGEWLAKFTVHNCRNSGGLTRGWKQFALDNNLEEFDVCVFEPAGHMNNVLVLDVTIFRVVEEIVPVTAATSSGGKKGRKPVTKAYTQI</sequence>
<protein>
    <submittedName>
        <fullName evidence="9">B3 domain-containing protein REM16</fullName>
    </submittedName>
</protein>
<dbReference type="PANTHER" id="PTHR31391:SF157">
    <property type="entry name" value="B3 DOMAIN-CONTAINING PROTEIN REM16"/>
    <property type="match status" value="1"/>
</dbReference>
<reference evidence="9" key="2">
    <citation type="submission" date="2025-08" db="UniProtKB">
        <authorList>
            <consortium name="RefSeq"/>
        </authorList>
    </citation>
    <scope>IDENTIFICATION</scope>
    <source>
        <tissue evidence="9">Young leaves</tissue>
    </source>
</reference>
<comment type="subcellular location">
    <subcellularLocation>
        <location evidence="1">Nucleus</location>
    </subcellularLocation>
</comment>
<dbReference type="Pfam" id="PF02362">
    <property type="entry name" value="B3"/>
    <property type="match status" value="2"/>
</dbReference>
<dbReference type="KEGG" id="aprc:113874144"/>
<reference evidence="8" key="1">
    <citation type="journal article" date="2019" name="Toxins">
        <title>Detection of Abrin-Like and Prepropulchellin-Like Toxin Genes and Transcripts Using Whole Genome Sequencing and Full-Length Transcript Sequencing of Abrus precatorius.</title>
        <authorList>
            <person name="Hovde B.T."/>
            <person name="Daligault H.E."/>
            <person name="Hanschen E.R."/>
            <person name="Kunde Y.A."/>
            <person name="Johnson M.B."/>
            <person name="Starkenburg S.R."/>
            <person name="Johnson S.L."/>
        </authorList>
    </citation>
    <scope>NUCLEOTIDE SEQUENCE [LARGE SCALE GENOMIC DNA]</scope>
</reference>
<dbReference type="PANTHER" id="PTHR31391">
    <property type="entry name" value="B3 DOMAIN-CONTAINING PROTEIN OS11G0197600-RELATED"/>
    <property type="match status" value="1"/>
</dbReference>
<keyword evidence="5" id="KW-0539">Nucleus</keyword>
<dbReference type="CDD" id="cd10017">
    <property type="entry name" value="B3_DNA"/>
    <property type="match status" value="2"/>
</dbReference>
<feature type="region of interest" description="Disordered" evidence="6">
    <location>
        <begin position="137"/>
        <end position="162"/>
    </location>
</feature>
<proteinExistence type="predicted"/>
<dbReference type="InterPro" id="IPR015300">
    <property type="entry name" value="DNA-bd_pseudobarrel_sf"/>
</dbReference>
<evidence type="ECO:0000313" key="8">
    <source>
        <dbReference type="Proteomes" id="UP000694853"/>
    </source>
</evidence>